<feature type="region of interest" description="Disordered" evidence="1">
    <location>
        <begin position="1"/>
        <end position="59"/>
    </location>
</feature>
<protein>
    <submittedName>
        <fullName evidence="2">Uncharacterized protein</fullName>
    </submittedName>
</protein>
<reference evidence="2 3" key="1">
    <citation type="submission" date="2017-06" db="EMBL/GenBank/DDBJ databases">
        <authorList>
            <person name="Kim H.J."/>
            <person name="Triplett B.A."/>
        </authorList>
    </citation>
    <scope>NUCLEOTIDE SEQUENCE [LARGE SCALE GENOMIC DNA]</scope>
    <source>
        <strain evidence="2 3">DSM 8800</strain>
    </source>
</reference>
<accession>A0A238VSL8</accession>
<name>A0A238VSL8_HALVU</name>
<keyword evidence="3" id="KW-1185">Reference proteome</keyword>
<sequence length="90" mass="9843">MASDVGDRIGIVSSLGRPKPIFPRRAERMTMSTGDGIGTDGERDAVTEPSVDDDRPTVTVSRTRPERLVFLEDGNTDAWIATDLVVDPER</sequence>
<gene>
    <name evidence="2" type="ORF">SAMN06264855_1044</name>
</gene>
<organism evidence="2 3">
    <name type="scientific">Halorubrum vacuolatum</name>
    <name type="common">Natronobacterium vacuolatum</name>
    <dbReference type="NCBI Taxonomy" id="63740"/>
    <lineage>
        <taxon>Archaea</taxon>
        <taxon>Methanobacteriati</taxon>
        <taxon>Methanobacteriota</taxon>
        <taxon>Stenosarchaea group</taxon>
        <taxon>Halobacteria</taxon>
        <taxon>Halobacteriales</taxon>
        <taxon>Haloferacaceae</taxon>
        <taxon>Halorubrum</taxon>
    </lineage>
</organism>
<dbReference type="AlphaFoldDB" id="A0A238VSL8"/>
<proteinExistence type="predicted"/>
<feature type="compositionally biased region" description="Basic and acidic residues" evidence="1">
    <location>
        <begin position="40"/>
        <end position="56"/>
    </location>
</feature>
<dbReference type="EMBL" id="FZNQ01000004">
    <property type="protein sequence ID" value="SNR37137.1"/>
    <property type="molecule type" value="Genomic_DNA"/>
</dbReference>
<evidence type="ECO:0000256" key="1">
    <source>
        <dbReference type="SAM" id="MobiDB-lite"/>
    </source>
</evidence>
<dbReference type="Proteomes" id="UP000198397">
    <property type="component" value="Unassembled WGS sequence"/>
</dbReference>
<evidence type="ECO:0000313" key="2">
    <source>
        <dbReference type="EMBL" id="SNR37137.1"/>
    </source>
</evidence>
<evidence type="ECO:0000313" key="3">
    <source>
        <dbReference type="Proteomes" id="UP000198397"/>
    </source>
</evidence>